<accession>A0A314KH83</accession>
<sequence>MVVQQISFGKAPNNLLFLEDWDEEHQRISSKKIRAISKLKGTYRKYSVPSLQFSHNGLLFFRHSEYQTFTYSVINPITQEQLTFGLPFRSICAFFSHPVTKEHYLLWVRGLKSIEFTMLRLDLLVSNNLNSETGWKKSSFVPPAISFLSITDFL</sequence>
<gene>
    <name evidence="1" type="ORF">A4A49_17397</name>
</gene>
<name>A0A314KH83_NICAT</name>
<evidence type="ECO:0000313" key="2">
    <source>
        <dbReference type="Proteomes" id="UP000187609"/>
    </source>
</evidence>
<keyword evidence="2" id="KW-1185">Reference proteome</keyword>
<organism evidence="1 2">
    <name type="scientific">Nicotiana attenuata</name>
    <name type="common">Coyote tobacco</name>
    <dbReference type="NCBI Taxonomy" id="49451"/>
    <lineage>
        <taxon>Eukaryota</taxon>
        <taxon>Viridiplantae</taxon>
        <taxon>Streptophyta</taxon>
        <taxon>Embryophyta</taxon>
        <taxon>Tracheophyta</taxon>
        <taxon>Spermatophyta</taxon>
        <taxon>Magnoliopsida</taxon>
        <taxon>eudicotyledons</taxon>
        <taxon>Gunneridae</taxon>
        <taxon>Pentapetalae</taxon>
        <taxon>asterids</taxon>
        <taxon>lamiids</taxon>
        <taxon>Solanales</taxon>
        <taxon>Solanaceae</taxon>
        <taxon>Nicotianoideae</taxon>
        <taxon>Nicotianeae</taxon>
        <taxon>Nicotiana</taxon>
    </lineage>
</organism>
<evidence type="ECO:0000313" key="1">
    <source>
        <dbReference type="EMBL" id="OIT28685.1"/>
    </source>
</evidence>
<proteinExistence type="predicted"/>
<protein>
    <submittedName>
        <fullName evidence="1">Uncharacterized protein</fullName>
    </submittedName>
</protein>
<dbReference type="Proteomes" id="UP000187609">
    <property type="component" value="Unassembled WGS sequence"/>
</dbReference>
<dbReference type="Gramene" id="OIT28685">
    <property type="protein sequence ID" value="OIT28685"/>
    <property type="gene ID" value="A4A49_17397"/>
</dbReference>
<reference evidence="1" key="1">
    <citation type="submission" date="2016-11" db="EMBL/GenBank/DDBJ databases">
        <title>The genome of Nicotiana attenuata.</title>
        <authorList>
            <person name="Xu S."/>
            <person name="Brockmoeller T."/>
            <person name="Gaquerel E."/>
            <person name="Navarro A."/>
            <person name="Kuhl H."/>
            <person name="Gase K."/>
            <person name="Ling Z."/>
            <person name="Zhou W."/>
            <person name="Kreitzer C."/>
            <person name="Stanke M."/>
            <person name="Tang H."/>
            <person name="Lyons E."/>
            <person name="Pandey P."/>
            <person name="Pandey S.P."/>
            <person name="Timmermann B."/>
            <person name="Baldwin I.T."/>
        </authorList>
    </citation>
    <scope>NUCLEOTIDE SEQUENCE [LARGE SCALE GENOMIC DNA]</scope>
    <source>
        <strain evidence="1">UT</strain>
    </source>
</reference>
<comment type="caution">
    <text evidence="1">The sequence shown here is derived from an EMBL/GenBank/DDBJ whole genome shotgun (WGS) entry which is preliminary data.</text>
</comment>
<dbReference type="EMBL" id="MJEQ01001981">
    <property type="protein sequence ID" value="OIT28685.1"/>
    <property type="molecule type" value="Genomic_DNA"/>
</dbReference>
<dbReference type="AlphaFoldDB" id="A0A314KH83"/>